<comment type="caution">
    <text evidence="5">The sequence shown here is derived from an EMBL/GenBank/DDBJ whole genome shotgun (WGS) entry which is preliminary data.</text>
</comment>
<dbReference type="InterPro" id="IPR000014">
    <property type="entry name" value="PAS"/>
</dbReference>
<dbReference type="Pfam" id="PF00989">
    <property type="entry name" value="PAS"/>
    <property type="match status" value="1"/>
</dbReference>
<dbReference type="InterPro" id="IPR000160">
    <property type="entry name" value="GGDEF_dom"/>
</dbReference>
<dbReference type="InterPro" id="IPR035965">
    <property type="entry name" value="PAS-like_dom_sf"/>
</dbReference>
<dbReference type="Gene3D" id="3.30.70.270">
    <property type="match status" value="1"/>
</dbReference>
<dbReference type="Proteomes" id="UP000252479">
    <property type="component" value="Unassembled WGS sequence"/>
</dbReference>
<dbReference type="NCBIfam" id="TIGR00254">
    <property type="entry name" value="GGDEF"/>
    <property type="match status" value="1"/>
</dbReference>
<comment type="catalytic activity">
    <reaction evidence="2">
        <text>2 GTP = 3',3'-c-di-GMP + 2 diphosphate</text>
        <dbReference type="Rhea" id="RHEA:24898"/>
        <dbReference type="ChEBI" id="CHEBI:33019"/>
        <dbReference type="ChEBI" id="CHEBI:37565"/>
        <dbReference type="ChEBI" id="CHEBI:58805"/>
        <dbReference type="EC" id="2.7.7.65"/>
    </reaction>
</comment>
<dbReference type="SMART" id="SM00267">
    <property type="entry name" value="GGDEF"/>
    <property type="match status" value="1"/>
</dbReference>
<feature type="domain" description="PAS" evidence="3">
    <location>
        <begin position="11"/>
        <end position="67"/>
    </location>
</feature>
<dbReference type="InterPro" id="IPR013767">
    <property type="entry name" value="PAS_fold"/>
</dbReference>
<dbReference type="SUPFAM" id="SSF55073">
    <property type="entry name" value="Nucleotide cyclase"/>
    <property type="match status" value="1"/>
</dbReference>
<evidence type="ECO:0000313" key="6">
    <source>
        <dbReference type="Proteomes" id="UP000252479"/>
    </source>
</evidence>
<dbReference type="AlphaFoldDB" id="A0A368LLY7"/>
<dbReference type="Pfam" id="PF01590">
    <property type="entry name" value="GAF"/>
    <property type="match status" value="1"/>
</dbReference>
<evidence type="ECO:0000259" key="3">
    <source>
        <dbReference type="PROSITE" id="PS50112"/>
    </source>
</evidence>
<dbReference type="Gene3D" id="3.30.450.20">
    <property type="entry name" value="PAS domain"/>
    <property type="match status" value="1"/>
</dbReference>
<feature type="domain" description="GGDEF" evidence="4">
    <location>
        <begin position="335"/>
        <end position="464"/>
    </location>
</feature>
<dbReference type="RefSeq" id="WP_086960871.1">
    <property type="nucleotide sequence ID" value="NZ_FUKS01000036.1"/>
</dbReference>
<gene>
    <name evidence="5" type="ORF">CIK83_04365</name>
</gene>
<dbReference type="PROSITE" id="PS50887">
    <property type="entry name" value="GGDEF"/>
    <property type="match status" value="1"/>
</dbReference>
<dbReference type="CDD" id="cd01949">
    <property type="entry name" value="GGDEF"/>
    <property type="match status" value="1"/>
</dbReference>
<dbReference type="SUPFAM" id="SSF55781">
    <property type="entry name" value="GAF domain-like"/>
    <property type="match status" value="1"/>
</dbReference>
<accession>A0A368LLY7</accession>
<dbReference type="GO" id="GO:0052621">
    <property type="term" value="F:diguanylate cyclase activity"/>
    <property type="evidence" value="ECO:0007669"/>
    <property type="project" value="UniProtKB-EC"/>
</dbReference>
<sequence>MMVSSIENILDAKTLSLVFENIDTAVFIGNLSRQIVAMNTAAEDLFGYKKEELIGQSTQVLYSKPSDFNKQGTYRFNAESNLVDDSYSMDYRNKADKTFKGQTTAGAIKDNLGNTLFFVVMIKDESSRLAAEGALNKLHTITSSRSLDFTQRVDEILKLGTEHFGLPIGIFSKVVDDEYVVQQAIHPDGALDSGMTFDLGITYCWHVYQSNDVQGFHHVSQSTIVSHPCYQSFKLEAYLGTPIFVDGARYGTLNFSSPEPTRPFIRQDFELIRLFAEWIGHEIARNNDLLELKNAHQQMRILADTDALTGLPNRGCTERVMNQYLNRVKGSASRRKLACALFDFDYFKSINDNYGHHIGDEVLKLFAQSVQIGCRDDDHYGRWGGEEFLAIFPDKSAEDVLPILQRLKKEMYGRPIRSKGEVIVPTFSIGLTDCQGDSINEVLKRVDGLLYKAKDNGRDRIEVG</sequence>
<dbReference type="EC" id="2.7.7.65" evidence="1"/>
<dbReference type="PANTHER" id="PTHR45138">
    <property type="entry name" value="REGULATORY COMPONENTS OF SENSORY TRANSDUCTION SYSTEM"/>
    <property type="match status" value="1"/>
</dbReference>
<dbReference type="Gene3D" id="3.30.450.40">
    <property type="match status" value="1"/>
</dbReference>
<dbReference type="EMBL" id="QPGL01000001">
    <property type="protein sequence ID" value="RCS72904.1"/>
    <property type="molecule type" value="Genomic_DNA"/>
</dbReference>
<dbReference type="SMART" id="SM00091">
    <property type="entry name" value="PAS"/>
    <property type="match status" value="1"/>
</dbReference>
<keyword evidence="6" id="KW-1185">Reference proteome</keyword>
<evidence type="ECO:0000313" key="5">
    <source>
        <dbReference type="EMBL" id="RCS72904.1"/>
    </source>
</evidence>
<dbReference type="PROSITE" id="PS50112">
    <property type="entry name" value="PAS"/>
    <property type="match status" value="1"/>
</dbReference>
<dbReference type="Pfam" id="PF00990">
    <property type="entry name" value="GGDEF"/>
    <property type="match status" value="1"/>
</dbReference>
<dbReference type="InterPro" id="IPR029787">
    <property type="entry name" value="Nucleotide_cyclase"/>
</dbReference>
<dbReference type="InterPro" id="IPR050469">
    <property type="entry name" value="Diguanylate_Cyclase"/>
</dbReference>
<evidence type="ECO:0000256" key="1">
    <source>
        <dbReference type="ARBA" id="ARBA00012528"/>
    </source>
</evidence>
<reference evidence="5 6" key="1">
    <citation type="journal article" date="2017" name="Elife">
        <title>Extensive horizontal gene transfer in cheese-associated bacteria.</title>
        <authorList>
            <person name="Bonham K.S."/>
            <person name="Wolfe B.E."/>
            <person name="Dutton R.J."/>
        </authorList>
    </citation>
    <scope>NUCLEOTIDE SEQUENCE [LARGE SCALE GENOMIC DNA]</scope>
    <source>
        <strain evidence="5 6">JB196</strain>
    </source>
</reference>
<dbReference type="GO" id="GO:0006355">
    <property type="term" value="P:regulation of DNA-templated transcription"/>
    <property type="evidence" value="ECO:0007669"/>
    <property type="project" value="InterPro"/>
</dbReference>
<evidence type="ECO:0000259" key="4">
    <source>
        <dbReference type="PROSITE" id="PS50887"/>
    </source>
</evidence>
<dbReference type="InterPro" id="IPR029016">
    <property type="entry name" value="GAF-like_dom_sf"/>
</dbReference>
<dbReference type="InterPro" id="IPR003018">
    <property type="entry name" value="GAF"/>
</dbReference>
<dbReference type="InterPro" id="IPR043128">
    <property type="entry name" value="Rev_trsase/Diguanyl_cyclase"/>
</dbReference>
<dbReference type="PANTHER" id="PTHR45138:SF9">
    <property type="entry name" value="DIGUANYLATE CYCLASE DGCM-RELATED"/>
    <property type="match status" value="1"/>
</dbReference>
<proteinExistence type="predicted"/>
<organism evidence="5 6">
    <name type="scientific">Vibrio casei</name>
    <dbReference type="NCBI Taxonomy" id="673372"/>
    <lineage>
        <taxon>Bacteria</taxon>
        <taxon>Pseudomonadati</taxon>
        <taxon>Pseudomonadota</taxon>
        <taxon>Gammaproteobacteria</taxon>
        <taxon>Vibrionales</taxon>
        <taxon>Vibrionaceae</taxon>
        <taxon>Vibrio</taxon>
    </lineage>
</organism>
<protein>
    <recommendedName>
        <fullName evidence="1">diguanylate cyclase</fullName>
        <ecNumber evidence="1">2.7.7.65</ecNumber>
    </recommendedName>
</protein>
<name>A0A368LLY7_9VIBR</name>
<dbReference type="GeneID" id="303188137"/>
<dbReference type="NCBIfam" id="TIGR00229">
    <property type="entry name" value="sensory_box"/>
    <property type="match status" value="1"/>
</dbReference>
<dbReference type="CDD" id="cd00130">
    <property type="entry name" value="PAS"/>
    <property type="match status" value="1"/>
</dbReference>
<evidence type="ECO:0000256" key="2">
    <source>
        <dbReference type="ARBA" id="ARBA00034247"/>
    </source>
</evidence>
<dbReference type="SUPFAM" id="SSF55785">
    <property type="entry name" value="PYP-like sensor domain (PAS domain)"/>
    <property type="match status" value="1"/>
</dbReference>